<dbReference type="SUPFAM" id="SSF56112">
    <property type="entry name" value="Protein kinase-like (PK-like)"/>
    <property type="match status" value="1"/>
</dbReference>
<sequence>METRRTGPTTGIQLPKILARAMSLRAVSSGTSPTTYTNADFNDSPCVPIREELLQCEVCLMRFTNDKDLQSCRKKHQDDPQYIAEFLVSLQKSKNGPNGIRVPGKHERTIPGEMRGPTLNGHIDSSGYSKTSSSSSLSPRHSSKSMSHPLREFWLTHMSPKSYTTAASTFSSYKTTPIWRGPSGILFLYCVMASYQVHRSSAAHGWSMRLSGIHLNPEDELDWSGRGQHVEYEAKEEKEIALKFERIPGNSATAVVYSVICRRIRLARKMVRCSKRLSKEDAVTELKHMDIKPKKILVRPISSVLPSREIYKVYVADFNIARAYMFTADAETDTPTSYTRTYAAPDVVQQEKRGFSADIFSLGCVFMEMIATMLTRHDSDDLLLSKDTSRGSDEREKLRSARCNEDGDTSYHANAAAEQS</sequence>
<proteinExistence type="predicted"/>
<dbReference type="Proteomes" id="UP000799753">
    <property type="component" value="Unassembled WGS sequence"/>
</dbReference>
<dbReference type="Pfam" id="PF00069">
    <property type="entry name" value="Pkinase"/>
    <property type="match status" value="1"/>
</dbReference>
<dbReference type="Gene3D" id="1.10.510.10">
    <property type="entry name" value="Transferase(Phosphotransferase) domain 1"/>
    <property type="match status" value="1"/>
</dbReference>
<feature type="compositionally biased region" description="Basic and acidic residues" evidence="1">
    <location>
        <begin position="383"/>
        <end position="405"/>
    </location>
</feature>
<evidence type="ECO:0000259" key="2">
    <source>
        <dbReference type="PROSITE" id="PS50011"/>
    </source>
</evidence>
<feature type="region of interest" description="Disordered" evidence="1">
    <location>
        <begin position="94"/>
        <end position="145"/>
    </location>
</feature>
<gene>
    <name evidence="3" type="ORF">P280DRAFT_482998</name>
</gene>
<evidence type="ECO:0000313" key="4">
    <source>
        <dbReference type="Proteomes" id="UP000799753"/>
    </source>
</evidence>
<dbReference type="InterPro" id="IPR000719">
    <property type="entry name" value="Prot_kinase_dom"/>
</dbReference>
<feature type="region of interest" description="Disordered" evidence="1">
    <location>
        <begin position="383"/>
        <end position="420"/>
    </location>
</feature>
<dbReference type="AlphaFoldDB" id="A0A6A6RT66"/>
<protein>
    <recommendedName>
        <fullName evidence="2">Protein kinase domain-containing protein</fullName>
    </recommendedName>
</protein>
<dbReference type="PROSITE" id="PS50011">
    <property type="entry name" value="PROTEIN_KINASE_DOM"/>
    <property type="match status" value="1"/>
</dbReference>
<evidence type="ECO:0000256" key="1">
    <source>
        <dbReference type="SAM" id="MobiDB-lite"/>
    </source>
</evidence>
<feature type="compositionally biased region" description="Low complexity" evidence="1">
    <location>
        <begin position="125"/>
        <end position="145"/>
    </location>
</feature>
<dbReference type="PANTHER" id="PTHR48011:SF4">
    <property type="entry name" value="MITOGEN-ACTIVATED PROTEIN KINASE KINASE KINASE 19"/>
    <property type="match status" value="1"/>
</dbReference>
<keyword evidence="4" id="KW-1185">Reference proteome</keyword>
<organism evidence="3 4">
    <name type="scientific">Massarina eburnea CBS 473.64</name>
    <dbReference type="NCBI Taxonomy" id="1395130"/>
    <lineage>
        <taxon>Eukaryota</taxon>
        <taxon>Fungi</taxon>
        <taxon>Dikarya</taxon>
        <taxon>Ascomycota</taxon>
        <taxon>Pezizomycotina</taxon>
        <taxon>Dothideomycetes</taxon>
        <taxon>Pleosporomycetidae</taxon>
        <taxon>Pleosporales</taxon>
        <taxon>Massarineae</taxon>
        <taxon>Massarinaceae</taxon>
        <taxon>Massarina</taxon>
    </lineage>
</organism>
<dbReference type="GO" id="GO:0007165">
    <property type="term" value="P:signal transduction"/>
    <property type="evidence" value="ECO:0007669"/>
    <property type="project" value="TreeGrafter"/>
</dbReference>
<name>A0A6A6RT66_9PLEO</name>
<dbReference type="PANTHER" id="PTHR48011">
    <property type="entry name" value="CCR4-NOT TRANSCRIPTIONAL COMPLEX SUBUNIT CAF120-RELATED"/>
    <property type="match status" value="1"/>
</dbReference>
<dbReference type="InterPro" id="IPR011009">
    <property type="entry name" value="Kinase-like_dom_sf"/>
</dbReference>
<accession>A0A6A6RT66</accession>
<reference evidence="3" key="1">
    <citation type="journal article" date="2020" name="Stud. Mycol.">
        <title>101 Dothideomycetes genomes: a test case for predicting lifestyles and emergence of pathogens.</title>
        <authorList>
            <person name="Haridas S."/>
            <person name="Albert R."/>
            <person name="Binder M."/>
            <person name="Bloem J."/>
            <person name="Labutti K."/>
            <person name="Salamov A."/>
            <person name="Andreopoulos B."/>
            <person name="Baker S."/>
            <person name="Barry K."/>
            <person name="Bills G."/>
            <person name="Bluhm B."/>
            <person name="Cannon C."/>
            <person name="Castanera R."/>
            <person name="Culley D."/>
            <person name="Daum C."/>
            <person name="Ezra D."/>
            <person name="Gonzalez J."/>
            <person name="Henrissat B."/>
            <person name="Kuo A."/>
            <person name="Liang C."/>
            <person name="Lipzen A."/>
            <person name="Lutzoni F."/>
            <person name="Magnuson J."/>
            <person name="Mondo S."/>
            <person name="Nolan M."/>
            <person name="Ohm R."/>
            <person name="Pangilinan J."/>
            <person name="Park H.-J."/>
            <person name="Ramirez L."/>
            <person name="Alfaro M."/>
            <person name="Sun H."/>
            <person name="Tritt A."/>
            <person name="Yoshinaga Y."/>
            <person name="Zwiers L.-H."/>
            <person name="Turgeon B."/>
            <person name="Goodwin S."/>
            <person name="Spatafora J."/>
            <person name="Crous P."/>
            <person name="Grigoriev I."/>
        </authorList>
    </citation>
    <scope>NUCLEOTIDE SEQUENCE</scope>
    <source>
        <strain evidence="3">CBS 473.64</strain>
    </source>
</reference>
<evidence type="ECO:0000313" key="3">
    <source>
        <dbReference type="EMBL" id="KAF2637573.1"/>
    </source>
</evidence>
<dbReference type="GO" id="GO:0005524">
    <property type="term" value="F:ATP binding"/>
    <property type="evidence" value="ECO:0007669"/>
    <property type="project" value="InterPro"/>
</dbReference>
<dbReference type="InterPro" id="IPR052751">
    <property type="entry name" value="Plant_MAPKKK"/>
</dbReference>
<dbReference type="OrthoDB" id="4062651at2759"/>
<dbReference type="GO" id="GO:0004672">
    <property type="term" value="F:protein kinase activity"/>
    <property type="evidence" value="ECO:0007669"/>
    <property type="project" value="InterPro"/>
</dbReference>
<dbReference type="EMBL" id="MU006793">
    <property type="protein sequence ID" value="KAF2637573.1"/>
    <property type="molecule type" value="Genomic_DNA"/>
</dbReference>
<feature type="domain" description="Protein kinase" evidence="2">
    <location>
        <begin position="87"/>
        <end position="420"/>
    </location>
</feature>